<reference evidence="3" key="1">
    <citation type="submission" date="2013-04" db="EMBL/GenBank/DDBJ databases">
        <title>The Genome Sequence of Fonticula alba ATCC 38817.</title>
        <authorList>
            <consortium name="The Broad Institute Genomics Platform"/>
            <person name="Russ C."/>
            <person name="Cuomo C."/>
            <person name="Burger G."/>
            <person name="Gray M.W."/>
            <person name="Holland P.W.H."/>
            <person name="King N."/>
            <person name="Lang F.B.F."/>
            <person name="Roger A.J."/>
            <person name="Ruiz-Trillo I."/>
            <person name="Brown M."/>
            <person name="Walker B."/>
            <person name="Young S."/>
            <person name="Zeng Q."/>
            <person name="Gargeya S."/>
            <person name="Fitzgerald M."/>
            <person name="Haas B."/>
            <person name="Abouelleil A."/>
            <person name="Allen A.W."/>
            <person name="Alvarado L."/>
            <person name="Arachchi H.M."/>
            <person name="Berlin A.M."/>
            <person name="Chapman S.B."/>
            <person name="Gainer-Dewar J."/>
            <person name="Goldberg J."/>
            <person name="Griggs A."/>
            <person name="Gujja S."/>
            <person name="Hansen M."/>
            <person name="Howarth C."/>
            <person name="Imamovic A."/>
            <person name="Ireland A."/>
            <person name="Larimer J."/>
            <person name="McCowan C."/>
            <person name="Murphy C."/>
            <person name="Pearson M."/>
            <person name="Poon T.W."/>
            <person name="Priest M."/>
            <person name="Roberts A."/>
            <person name="Saif S."/>
            <person name="Shea T."/>
            <person name="Sisk P."/>
            <person name="Sykes S."/>
            <person name="Wortman J."/>
            <person name="Nusbaum C."/>
            <person name="Birren B."/>
        </authorList>
    </citation>
    <scope>NUCLEOTIDE SEQUENCE [LARGE SCALE GENOMIC DNA]</scope>
    <source>
        <strain evidence="3">ATCC 38817</strain>
    </source>
</reference>
<feature type="transmembrane region" description="Helical" evidence="1">
    <location>
        <begin position="20"/>
        <end position="41"/>
    </location>
</feature>
<evidence type="ECO:0000313" key="4">
    <source>
        <dbReference type="Proteomes" id="UP000030693"/>
    </source>
</evidence>
<gene>
    <name evidence="3" type="ORF">H696_06322</name>
</gene>
<dbReference type="STRING" id="691883.A0A058YZF1"/>
<feature type="transmembrane region" description="Helical" evidence="1">
    <location>
        <begin position="103"/>
        <end position="131"/>
    </location>
</feature>
<feature type="transmembrane region" description="Helical" evidence="1">
    <location>
        <begin position="78"/>
        <end position="97"/>
    </location>
</feature>
<dbReference type="PANTHER" id="PTHR12250:SF0">
    <property type="entry name" value="GPI ETHANOLAMINE PHOSPHATE TRANSFERASE 1"/>
    <property type="match status" value="1"/>
</dbReference>
<dbReference type="GO" id="GO:0051377">
    <property type="term" value="F:mannose-ethanolamine phosphotransferase activity"/>
    <property type="evidence" value="ECO:0007669"/>
    <property type="project" value="UniProtKB-UniRule"/>
</dbReference>
<dbReference type="AlphaFoldDB" id="A0A058YZF1"/>
<keyword evidence="1" id="KW-0472">Membrane</keyword>
<accession>A0A058YZF1</accession>
<sequence>MALWLMLLDACPGCSYDWLFLRALVTAGYVGWVLYAGLFALRALRSQNLFGQQALLGEEKPRRDVASPGPGGSRRAELAVTGVFGLLAVGLLGFLALEQAPGLYFLYAGFPLFFGWRVGLLCCRALAAAAAAKHPGSGGPGMKPPTRGPMRIFLLALLLVVGIELLVFSYFRRELLTVLVLAGAGWTLVSRWPAGPGRVPLPRSPMAPAAGDPSPASSSMAKASVRRWTYLSIGWLLLCGLCCMFLFLPVVREAQPHY</sequence>
<keyword evidence="1" id="KW-0256">Endoplasmic reticulum</keyword>
<evidence type="ECO:0000256" key="1">
    <source>
        <dbReference type="RuleBase" id="RU367138"/>
    </source>
</evidence>
<comment type="function">
    <text evidence="1">Ethanolamine phosphate transferase involved in glycosylphosphatidylinositol-anchor biosynthesis. Transfers ethanolamine phosphate to the first alpha-1,4-linked mannose of the glycosylphosphatidylinositol precursor of GPI-anchor.</text>
</comment>
<proteinExistence type="inferred from homology"/>
<feature type="transmembrane region" description="Helical" evidence="1">
    <location>
        <begin position="152"/>
        <end position="170"/>
    </location>
</feature>
<dbReference type="GeneID" id="20531047"/>
<dbReference type="GO" id="GO:0006506">
    <property type="term" value="P:GPI anchor biosynthetic process"/>
    <property type="evidence" value="ECO:0007669"/>
    <property type="project" value="UniProtKB-UniPathway"/>
</dbReference>
<name>A0A058YZF1_FONAL</name>
<comment type="similarity">
    <text evidence="1">Belongs to the PIGG/PIGN/PIGO family. PIGN subfamily.</text>
</comment>
<keyword evidence="1" id="KW-0808">Transferase</keyword>
<organism evidence="3">
    <name type="scientific">Fonticula alba</name>
    <name type="common">Slime mold</name>
    <dbReference type="NCBI Taxonomy" id="691883"/>
    <lineage>
        <taxon>Eukaryota</taxon>
        <taxon>Rotosphaerida</taxon>
        <taxon>Fonticulaceae</taxon>
        <taxon>Fonticula</taxon>
    </lineage>
</organism>
<keyword evidence="4" id="KW-1185">Reference proteome</keyword>
<dbReference type="GO" id="GO:0005789">
    <property type="term" value="C:endoplasmic reticulum membrane"/>
    <property type="evidence" value="ECO:0007669"/>
    <property type="project" value="UniProtKB-SubCell"/>
</dbReference>
<dbReference type="Proteomes" id="UP000030693">
    <property type="component" value="Unassembled WGS sequence"/>
</dbReference>
<dbReference type="InterPro" id="IPR017852">
    <property type="entry name" value="GPI_EtnP_transferase_1_C"/>
</dbReference>
<dbReference type="Pfam" id="PF04987">
    <property type="entry name" value="PigN"/>
    <property type="match status" value="1"/>
</dbReference>
<dbReference type="InterPro" id="IPR007070">
    <property type="entry name" value="GPI_EtnP_transferase_1"/>
</dbReference>
<comment type="caution">
    <text evidence="1">Lacks conserved residue(s) required for the propagation of feature annotation.</text>
</comment>
<dbReference type="PANTHER" id="PTHR12250">
    <property type="entry name" value="PHOSPHATIDYLINOSITOL GLYCAN, CLASS N"/>
    <property type="match status" value="1"/>
</dbReference>
<keyword evidence="1" id="KW-1133">Transmembrane helix</keyword>
<evidence type="ECO:0000259" key="2">
    <source>
        <dbReference type="Pfam" id="PF04987"/>
    </source>
</evidence>
<evidence type="ECO:0000313" key="3">
    <source>
        <dbReference type="EMBL" id="KCV67256.1"/>
    </source>
</evidence>
<comment type="pathway">
    <text evidence="1">Glycolipid biosynthesis; glycosylphosphatidylinositol-anchor biosynthesis.</text>
</comment>
<protein>
    <recommendedName>
        <fullName evidence="1">GPI ethanolamine phosphate transferase 1</fullName>
        <ecNumber evidence="1">2.-.-.-</ecNumber>
    </recommendedName>
</protein>
<feature type="transmembrane region" description="Helical" evidence="1">
    <location>
        <begin position="228"/>
        <end position="251"/>
    </location>
</feature>
<dbReference type="EC" id="2.-.-.-" evidence="1"/>
<keyword evidence="1" id="KW-0812">Transmembrane</keyword>
<keyword evidence="1" id="KW-0337">GPI-anchor biosynthesis</keyword>
<dbReference type="UniPathway" id="UPA00196"/>
<dbReference type="RefSeq" id="XP_009498339.1">
    <property type="nucleotide sequence ID" value="XM_009500064.1"/>
</dbReference>
<feature type="non-terminal residue" evidence="3">
    <location>
        <position position="258"/>
    </location>
</feature>
<comment type="subcellular location">
    <subcellularLocation>
        <location evidence="1">Endoplasmic reticulum membrane</location>
        <topology evidence="1">Multi-pass membrane protein</topology>
    </subcellularLocation>
</comment>
<feature type="domain" description="GPI ethanolamine phosphate transferase 1 C-terminal" evidence="2">
    <location>
        <begin position="15"/>
        <end position="190"/>
    </location>
</feature>
<dbReference type="EMBL" id="KK198021">
    <property type="protein sequence ID" value="KCV67256.1"/>
    <property type="molecule type" value="Genomic_DNA"/>
</dbReference>